<evidence type="ECO:0000256" key="6">
    <source>
        <dbReference type="ARBA" id="ARBA00023008"/>
    </source>
</evidence>
<comment type="PTM">
    <text evidence="8 9">Topaquinone (TPQ) is generated by copper-dependent autoxidation of a specific tyrosyl residue.</text>
</comment>
<reference evidence="11" key="1">
    <citation type="journal article" date="2012" name="Nature">
        <title>The oyster genome reveals stress adaptation and complexity of shell formation.</title>
        <authorList>
            <person name="Zhang G."/>
            <person name="Fang X."/>
            <person name="Guo X."/>
            <person name="Li L."/>
            <person name="Luo R."/>
            <person name="Xu F."/>
            <person name="Yang P."/>
            <person name="Zhang L."/>
            <person name="Wang X."/>
            <person name="Qi H."/>
            <person name="Xiong Z."/>
            <person name="Que H."/>
            <person name="Xie Y."/>
            <person name="Holland P.W."/>
            <person name="Paps J."/>
            <person name="Zhu Y."/>
            <person name="Wu F."/>
            <person name="Chen Y."/>
            <person name="Wang J."/>
            <person name="Peng C."/>
            <person name="Meng J."/>
            <person name="Yang L."/>
            <person name="Liu J."/>
            <person name="Wen B."/>
            <person name="Zhang N."/>
            <person name="Huang Z."/>
            <person name="Zhu Q."/>
            <person name="Feng Y."/>
            <person name="Mount A."/>
            <person name="Hedgecock D."/>
            <person name="Xu Z."/>
            <person name="Liu Y."/>
            <person name="Domazet-Loso T."/>
            <person name="Du Y."/>
            <person name="Sun X."/>
            <person name="Zhang S."/>
            <person name="Liu B."/>
            <person name="Cheng P."/>
            <person name="Jiang X."/>
            <person name="Li J."/>
            <person name="Fan D."/>
            <person name="Wang W."/>
            <person name="Fu W."/>
            <person name="Wang T."/>
            <person name="Wang B."/>
            <person name="Zhang J."/>
            <person name="Peng Z."/>
            <person name="Li Y."/>
            <person name="Li N."/>
            <person name="Wang J."/>
            <person name="Chen M."/>
            <person name="He Y."/>
            <person name="Tan F."/>
            <person name="Song X."/>
            <person name="Zheng Q."/>
            <person name="Huang R."/>
            <person name="Yang H."/>
            <person name="Du X."/>
            <person name="Chen L."/>
            <person name="Yang M."/>
            <person name="Gaffney P.M."/>
            <person name="Wang S."/>
            <person name="Luo L."/>
            <person name="She Z."/>
            <person name="Ming Y."/>
            <person name="Huang W."/>
            <person name="Zhang S."/>
            <person name="Huang B."/>
            <person name="Zhang Y."/>
            <person name="Qu T."/>
            <person name="Ni P."/>
            <person name="Miao G."/>
            <person name="Wang J."/>
            <person name="Wang Q."/>
            <person name="Steinberg C.E."/>
            <person name="Wang H."/>
            <person name="Li N."/>
            <person name="Qian L."/>
            <person name="Zhang G."/>
            <person name="Li Y."/>
            <person name="Yang H."/>
            <person name="Liu X."/>
            <person name="Wang J."/>
            <person name="Yin Y."/>
            <person name="Wang J."/>
        </authorList>
    </citation>
    <scope>NUCLEOTIDE SEQUENCE [LARGE SCALE GENOMIC DNA]</scope>
    <source>
        <strain evidence="11">05x7-T-G4-1.051#20</strain>
    </source>
</reference>
<dbReference type="GO" id="GO:0009308">
    <property type="term" value="P:amine metabolic process"/>
    <property type="evidence" value="ECO:0007669"/>
    <property type="project" value="UniProtKB-UniRule"/>
</dbReference>
<keyword evidence="3" id="KW-0677">Repeat</keyword>
<dbReference type="InParanoid" id="K1QCA4"/>
<evidence type="ECO:0000256" key="9">
    <source>
        <dbReference type="RuleBase" id="RU000672"/>
    </source>
</evidence>
<feature type="region of interest" description="Disordered" evidence="10">
    <location>
        <begin position="361"/>
        <end position="390"/>
    </location>
</feature>
<dbReference type="PANTHER" id="PTHR10638:SF20">
    <property type="entry name" value="AMINE OXIDASE"/>
    <property type="match status" value="1"/>
</dbReference>
<dbReference type="InterPro" id="IPR003599">
    <property type="entry name" value="Ig_sub"/>
</dbReference>
<dbReference type="SUPFAM" id="SSF54416">
    <property type="entry name" value="Amine oxidase N-terminal region"/>
    <property type="match status" value="1"/>
</dbReference>
<dbReference type="SUPFAM" id="SSF49265">
    <property type="entry name" value="Fibronectin type III"/>
    <property type="match status" value="1"/>
</dbReference>
<dbReference type="InterPro" id="IPR003598">
    <property type="entry name" value="Ig_sub2"/>
</dbReference>
<dbReference type="SUPFAM" id="SSF49998">
    <property type="entry name" value="Amine oxidase catalytic domain"/>
    <property type="match status" value="1"/>
</dbReference>
<dbReference type="InterPro" id="IPR036116">
    <property type="entry name" value="FN3_sf"/>
</dbReference>
<dbReference type="GO" id="GO:0048038">
    <property type="term" value="F:quinone binding"/>
    <property type="evidence" value="ECO:0007669"/>
    <property type="project" value="InterPro"/>
</dbReference>
<evidence type="ECO:0000256" key="7">
    <source>
        <dbReference type="PIRSR" id="PIRSR600269-50"/>
    </source>
</evidence>
<dbReference type="GO" id="GO:0008131">
    <property type="term" value="F:primary methylamine oxidase activity"/>
    <property type="evidence" value="ECO:0007669"/>
    <property type="project" value="InterPro"/>
</dbReference>
<dbReference type="Pfam" id="PF07679">
    <property type="entry name" value="I-set"/>
    <property type="match status" value="3"/>
</dbReference>
<accession>K1QCA4</accession>
<dbReference type="InterPro" id="IPR013783">
    <property type="entry name" value="Ig-like_fold"/>
</dbReference>
<feature type="active site" description="Schiff-base intermediate with substrate; via topaquinone" evidence="7">
    <location>
        <position position="1346"/>
    </location>
</feature>
<dbReference type="Pfam" id="PF01179">
    <property type="entry name" value="Cu_amine_oxid"/>
    <property type="match status" value="1"/>
</dbReference>
<dbReference type="Gene3D" id="2.70.98.20">
    <property type="entry name" value="Copper amine oxidase, catalytic domain"/>
    <property type="match status" value="1"/>
</dbReference>
<keyword evidence="5 9" id="KW-0560">Oxidoreductase</keyword>
<evidence type="ECO:0000256" key="3">
    <source>
        <dbReference type="ARBA" id="ARBA00022737"/>
    </source>
</evidence>
<dbReference type="InterPro" id="IPR016182">
    <property type="entry name" value="Cu_amine_oxidase_N-reg"/>
</dbReference>
<evidence type="ECO:0000256" key="1">
    <source>
        <dbReference type="ARBA" id="ARBA00007983"/>
    </source>
</evidence>
<dbReference type="GO" id="GO:0005507">
    <property type="term" value="F:copper ion binding"/>
    <property type="evidence" value="ECO:0007669"/>
    <property type="project" value="InterPro"/>
</dbReference>
<dbReference type="SUPFAM" id="SSF48726">
    <property type="entry name" value="Immunoglobulin"/>
    <property type="match status" value="5"/>
</dbReference>
<dbReference type="SMART" id="SM00408">
    <property type="entry name" value="IGc2"/>
    <property type="match status" value="2"/>
</dbReference>
<keyword evidence="4 7" id="KW-0801">TPQ</keyword>
<comment type="similarity">
    <text evidence="1 9">Belongs to the copper/topaquinone oxidase family.</text>
</comment>
<evidence type="ECO:0000256" key="8">
    <source>
        <dbReference type="PIRSR" id="PIRSR600269-51"/>
    </source>
</evidence>
<gene>
    <name evidence="11" type="ORF">CGI_10027665</name>
</gene>
<dbReference type="InterPro" id="IPR036179">
    <property type="entry name" value="Ig-like_dom_sf"/>
</dbReference>
<comment type="cofactor">
    <cofactor evidence="9">
        <name>Cu cation</name>
        <dbReference type="ChEBI" id="CHEBI:23378"/>
    </cofactor>
    <text evidence="9">Contains 1 topaquinone per subunit.</text>
</comment>
<feature type="modified residue" description="2',4',5'-topaquinone" evidence="8">
    <location>
        <position position="1346"/>
    </location>
</feature>
<dbReference type="PANTHER" id="PTHR10638">
    <property type="entry name" value="COPPER AMINE OXIDASE"/>
    <property type="match status" value="1"/>
</dbReference>
<evidence type="ECO:0000256" key="10">
    <source>
        <dbReference type="SAM" id="MobiDB-lite"/>
    </source>
</evidence>
<feature type="active site" description="Proton acceptor" evidence="7">
    <location>
        <position position="1266"/>
    </location>
</feature>
<dbReference type="HOGENOM" id="CLU_242680_0_0_1"/>
<dbReference type="PRINTS" id="PR00766">
    <property type="entry name" value="CUDAOXIDASE"/>
</dbReference>
<name>K1QCA4_MAGGI</name>
<keyword evidence="6 9" id="KW-0186">Copper</keyword>
<dbReference type="Gene3D" id="3.10.450.40">
    <property type="match status" value="2"/>
</dbReference>
<evidence type="ECO:0000256" key="2">
    <source>
        <dbReference type="ARBA" id="ARBA00022723"/>
    </source>
</evidence>
<dbReference type="Pfam" id="PF13927">
    <property type="entry name" value="Ig_3"/>
    <property type="match status" value="2"/>
</dbReference>
<evidence type="ECO:0000313" key="11">
    <source>
        <dbReference type="EMBL" id="EKC31553.1"/>
    </source>
</evidence>
<dbReference type="InterPro" id="IPR007110">
    <property type="entry name" value="Ig-like_dom"/>
</dbReference>
<dbReference type="PROSITE" id="PS50835">
    <property type="entry name" value="IG_LIKE"/>
    <property type="match status" value="5"/>
</dbReference>
<evidence type="ECO:0000256" key="5">
    <source>
        <dbReference type="ARBA" id="ARBA00023002"/>
    </source>
</evidence>
<dbReference type="InterPro" id="IPR013098">
    <property type="entry name" value="Ig_I-set"/>
</dbReference>
<dbReference type="EMBL" id="JH816755">
    <property type="protein sequence ID" value="EKC31553.1"/>
    <property type="molecule type" value="Genomic_DNA"/>
</dbReference>
<dbReference type="InterPro" id="IPR015798">
    <property type="entry name" value="Cu_amine_oxidase_C"/>
</dbReference>
<evidence type="ECO:0000256" key="4">
    <source>
        <dbReference type="ARBA" id="ARBA00022772"/>
    </source>
</evidence>
<keyword evidence="2 9" id="KW-0479">Metal-binding</keyword>
<dbReference type="EC" id="1.4.3.-" evidence="9"/>
<dbReference type="GO" id="GO:0005886">
    <property type="term" value="C:plasma membrane"/>
    <property type="evidence" value="ECO:0007669"/>
    <property type="project" value="TreeGrafter"/>
</dbReference>
<dbReference type="InterPro" id="IPR036460">
    <property type="entry name" value="Cu_amine_oxidase_C_sf"/>
</dbReference>
<dbReference type="SMART" id="SM00409">
    <property type="entry name" value="IG"/>
    <property type="match status" value="5"/>
</dbReference>
<proteinExistence type="inferred from homology"/>
<feature type="region of interest" description="Disordered" evidence="10">
    <location>
        <begin position="454"/>
        <end position="475"/>
    </location>
</feature>
<organism evidence="11">
    <name type="scientific">Magallana gigas</name>
    <name type="common">Pacific oyster</name>
    <name type="synonym">Crassostrea gigas</name>
    <dbReference type="NCBI Taxonomy" id="29159"/>
    <lineage>
        <taxon>Eukaryota</taxon>
        <taxon>Metazoa</taxon>
        <taxon>Spiralia</taxon>
        <taxon>Lophotrochozoa</taxon>
        <taxon>Mollusca</taxon>
        <taxon>Bivalvia</taxon>
        <taxon>Autobranchia</taxon>
        <taxon>Pteriomorphia</taxon>
        <taxon>Ostreida</taxon>
        <taxon>Ostreoidea</taxon>
        <taxon>Ostreidae</taxon>
        <taxon>Magallana</taxon>
    </lineage>
</organism>
<protein>
    <recommendedName>
        <fullName evidence="9">Amine oxidase</fullName>
        <ecNumber evidence="9">1.4.3.-</ecNumber>
    </recommendedName>
</protein>
<dbReference type="Gene3D" id="2.60.40.10">
    <property type="entry name" value="Immunoglobulins"/>
    <property type="match status" value="6"/>
</dbReference>
<dbReference type="InterPro" id="IPR000269">
    <property type="entry name" value="Cu_amine_oxidase"/>
</dbReference>
<sequence length="1645" mass="184065">MARFTKMLLIGSMEYLCRNPPFVTPLPNVKRVEGEHVQITCNVIAGNPPSTTIYWTKSGDSEFKGSGPTLVFSNVSRSHSGRYSCVAENNYLNGGKGTDQELFVLNVLYGPSFAHGQNLRVSEGQSAWLTTSVTSNPASNVSWFRDNILVSTQQSVNGTTSYTITRAKCTDTRSFMVVASSPRLATGGSSAKVTVGSNRYLNGQISVLSFPQPYSSLIFPSGALITLRIDATETNLFTITITKSNLQLGDFMTYVLTVANQYGRETIYVSIIPRGKPFPAAQVLVTCGHGQALVTWQSSYFGYEKQYSLVQYSTDNVKFINASDVTKEYIKEKIFQASVHNLQDSSQYFFRVFTTNTYGSSTSLPTNCSTETSQENEEETPKHSKTNELNPFKTKVVPKEISWKTNYSKLKSLDGGDTKKSISTEPNPTKTIRGERVYENIQDLSCDHHDLNRGKTSAATPTHGDSPTVSLSKTQKTVEGQNLSITCSYSPGNPITTSLYWTKTNSVFRYNGQLLQIPNIGRKDSGTYVCHAENTYSSGKKGTANATIEIDVQYGPSLTYGQALKVSEGQSARMSTSVTSNPASNVSWFRDNLLVSTQQSVNGTTSYTIPRTQCTDTGPFQVVASSPRLTTCGSSVELLVDGDFNLKGQISILSYPQPNASLTLPNGALNTLITLRVNPTATNGPTFIHGHSLWVSEGQSARMLTSVTSNPASNVSWSRDNLLVSTQQSVNGTTSYTIPRTQCTDTGPFQVVASSPRLTTCGSSVEVTVDDDFNLNGQISILSYPQPNASLALPSGALNTIITLRIDATATNFFTITLTGSNIQSDDFGTYLLNVANQYGRRTIHVNITFEKMASESDSKPRCPETLPDITFKEKTCIKKAWRHVVVVLVSLILGMGIGYFVGYVLHRNPADDRSHQYPQAQHARRSPPSVFSPLSYEEIKSVVDYCEQTNITSNKRTMTIFHRNKIISLSVLIPSKDAVLSYLDNNGAYPGRYARVYVDKAMENPPYFVEYQIGPLHQAPMAHKVLRTVRDHDRRPRSTAEFSKISAIATAEFEKLNELFEECFDGGTVSIKKRGENQLRVSVSSLSSQVGRISTVYLLIPGKLSTSDILPVFATISHAGLDVTKWKVFDIYFFRQGPFATTDDLLTAYRTGNLTLFKLPKEYINSIKTSRDYTRHSSQPLREKAHLRPPKTIEPEGPRYTVTDYMVEWMGWSMELSMNNYHGPAIFDIRYKGERLVYENSLNDLSLLYSSLNPGAGLTLTILSDMVFRLGTFTSIIRGLDCPEYATILNVTTFSESRQKPFIREAICVYEADGQRPLWRHSGYVNSGMNHNYLNIRIPLSLGNYDYTFDFEFHLDGKMWTYATASGSLFAAFWFDGDDTVGSEKSRTQFGYRVAEHSIGSIHDHLFSFKVDIDVVSRNNTFEKIHWRGGTISEAVKSQTNKPVDIYGTPFNYTRYLEFEKIREEKGLVIESKPVVWSVINENLRNKWGNFRGVRIEHTQEYQEVLPQDHPAFVAFPQMKYNLAISKHHDGEDYVDTVQYDKQRLHDPLQNLNHFLNDENIENSDLVTWVSVRFLHLPTNEDFPMTTGAPRGFLIQPMNFFHDTPTFDMPQYDIYKNGTIKNNPYFIHKQHSILPEDIDRPDYA</sequence>